<dbReference type="InterPro" id="IPR035906">
    <property type="entry name" value="MetI-like_sf"/>
</dbReference>
<proteinExistence type="inferred from homology"/>
<name>A0A4R2IKW2_9ACTN</name>
<feature type="transmembrane region" description="Helical" evidence="7">
    <location>
        <begin position="129"/>
        <end position="153"/>
    </location>
</feature>
<dbReference type="InterPro" id="IPR000515">
    <property type="entry name" value="MetI-like"/>
</dbReference>
<dbReference type="PANTHER" id="PTHR43005:SF1">
    <property type="entry name" value="SPERMIDINE_PUTRESCINE TRANSPORT SYSTEM PERMEASE PROTEIN"/>
    <property type="match status" value="1"/>
</dbReference>
<evidence type="ECO:0000256" key="3">
    <source>
        <dbReference type="ARBA" id="ARBA00022475"/>
    </source>
</evidence>
<comment type="similarity">
    <text evidence="7">Belongs to the binding-protein-dependent transport system permease family.</text>
</comment>
<evidence type="ECO:0000313" key="11">
    <source>
        <dbReference type="Proteomes" id="UP000295573"/>
    </source>
</evidence>
<evidence type="ECO:0000256" key="2">
    <source>
        <dbReference type="ARBA" id="ARBA00022448"/>
    </source>
</evidence>
<evidence type="ECO:0000259" key="9">
    <source>
        <dbReference type="PROSITE" id="PS50928"/>
    </source>
</evidence>
<dbReference type="GO" id="GO:0005886">
    <property type="term" value="C:plasma membrane"/>
    <property type="evidence" value="ECO:0007669"/>
    <property type="project" value="UniProtKB-SubCell"/>
</dbReference>
<evidence type="ECO:0000256" key="8">
    <source>
        <dbReference type="SAM" id="MobiDB-lite"/>
    </source>
</evidence>
<feature type="transmembrane region" description="Helical" evidence="7">
    <location>
        <begin position="92"/>
        <end position="117"/>
    </location>
</feature>
<keyword evidence="11" id="KW-1185">Reference proteome</keyword>
<dbReference type="GO" id="GO:0055085">
    <property type="term" value="P:transmembrane transport"/>
    <property type="evidence" value="ECO:0007669"/>
    <property type="project" value="InterPro"/>
</dbReference>
<evidence type="ECO:0000256" key="6">
    <source>
        <dbReference type="ARBA" id="ARBA00023136"/>
    </source>
</evidence>
<dbReference type="Pfam" id="PF00528">
    <property type="entry name" value="BPD_transp_1"/>
    <property type="match status" value="1"/>
</dbReference>
<accession>A0A4R2IKW2</accession>
<feature type="transmembrane region" description="Helical" evidence="7">
    <location>
        <begin position="173"/>
        <end position="198"/>
    </location>
</feature>
<feature type="compositionally biased region" description="Low complexity" evidence="8">
    <location>
        <begin position="1"/>
        <end position="15"/>
    </location>
</feature>
<dbReference type="RefSeq" id="WP_132152051.1">
    <property type="nucleotide sequence ID" value="NZ_SLWR01000008.1"/>
</dbReference>
<dbReference type="EMBL" id="SLWR01000008">
    <property type="protein sequence ID" value="TCO45633.1"/>
    <property type="molecule type" value="Genomic_DNA"/>
</dbReference>
<dbReference type="Gene3D" id="1.10.3720.10">
    <property type="entry name" value="MetI-like"/>
    <property type="match status" value="1"/>
</dbReference>
<organism evidence="10 11">
    <name type="scientific">Kribbella antiqua</name>
    <dbReference type="NCBI Taxonomy" id="2512217"/>
    <lineage>
        <taxon>Bacteria</taxon>
        <taxon>Bacillati</taxon>
        <taxon>Actinomycetota</taxon>
        <taxon>Actinomycetes</taxon>
        <taxon>Propionibacteriales</taxon>
        <taxon>Kribbellaceae</taxon>
        <taxon>Kribbella</taxon>
    </lineage>
</organism>
<dbReference type="OrthoDB" id="9804439at2"/>
<evidence type="ECO:0000256" key="1">
    <source>
        <dbReference type="ARBA" id="ARBA00004651"/>
    </source>
</evidence>
<keyword evidence="3" id="KW-1003">Cell membrane</keyword>
<evidence type="ECO:0000256" key="4">
    <source>
        <dbReference type="ARBA" id="ARBA00022692"/>
    </source>
</evidence>
<reference evidence="10 11" key="1">
    <citation type="journal article" date="2015" name="Stand. Genomic Sci.">
        <title>Genomic Encyclopedia of Bacterial and Archaeal Type Strains, Phase III: the genomes of soil and plant-associated and newly described type strains.</title>
        <authorList>
            <person name="Whitman W.B."/>
            <person name="Woyke T."/>
            <person name="Klenk H.P."/>
            <person name="Zhou Y."/>
            <person name="Lilburn T.G."/>
            <person name="Beck B.J."/>
            <person name="De Vos P."/>
            <person name="Vandamme P."/>
            <person name="Eisen J.A."/>
            <person name="Garrity G."/>
            <person name="Hugenholtz P."/>
            <person name="Kyrpides N.C."/>
        </authorList>
    </citation>
    <scope>NUCLEOTIDE SEQUENCE [LARGE SCALE GENOMIC DNA]</scope>
    <source>
        <strain evidence="10 11">VKM Ac-2541</strain>
    </source>
</reference>
<comment type="caution">
    <text evidence="10">The sequence shown here is derived from an EMBL/GenBank/DDBJ whole genome shotgun (WGS) entry which is preliminary data.</text>
</comment>
<protein>
    <submittedName>
        <fullName evidence="10">Multiple sugar transport system permease protein</fullName>
    </submittedName>
</protein>
<evidence type="ECO:0000313" key="10">
    <source>
        <dbReference type="EMBL" id="TCO45633.1"/>
    </source>
</evidence>
<dbReference type="CDD" id="cd06261">
    <property type="entry name" value="TM_PBP2"/>
    <property type="match status" value="1"/>
</dbReference>
<dbReference type="SUPFAM" id="SSF161098">
    <property type="entry name" value="MetI-like"/>
    <property type="match status" value="1"/>
</dbReference>
<feature type="transmembrane region" description="Helical" evidence="7">
    <location>
        <begin position="240"/>
        <end position="258"/>
    </location>
</feature>
<dbReference type="PROSITE" id="PS50928">
    <property type="entry name" value="ABC_TM1"/>
    <property type="match status" value="1"/>
</dbReference>
<evidence type="ECO:0000256" key="5">
    <source>
        <dbReference type="ARBA" id="ARBA00022989"/>
    </source>
</evidence>
<dbReference type="Proteomes" id="UP000295573">
    <property type="component" value="Unassembled WGS sequence"/>
</dbReference>
<sequence length="314" mass="33184">MTSTVAPTAAAPAPSGKSTGRSGKPRAAKLVRMLPLSPAIGLMLVFLAGPILYCLYAAFTNMALTGTGAANVQFVGLDNFRKAFSSGAFTNAIWLTLVFTLISAIIGQNTLGLGLALLMRRSTKVVRNFVGTAVIGAWVLPEVVAAYLLSAFFNDDGTLNVMLRAVGLPGQDWLYGAPIIAVSLANIWRGTAFSMLVYSAALSEIPKEIEESAEMDGASGGRRLLFVTVPMISRAIMTNLMLITLQTLSVFGLIFAMTRGGPGTKSQTLPLYMYEQAFSFSQIGYGTAIALVMLAIGAIFSLIYLRGLNSEAAA</sequence>
<keyword evidence="4 7" id="KW-0812">Transmembrane</keyword>
<keyword evidence="2 7" id="KW-0813">Transport</keyword>
<feature type="region of interest" description="Disordered" evidence="8">
    <location>
        <begin position="1"/>
        <end position="24"/>
    </location>
</feature>
<keyword evidence="6 7" id="KW-0472">Membrane</keyword>
<feature type="domain" description="ABC transmembrane type-1" evidence="9">
    <location>
        <begin position="94"/>
        <end position="304"/>
    </location>
</feature>
<dbReference type="AlphaFoldDB" id="A0A4R2IKW2"/>
<gene>
    <name evidence="10" type="ORF">EV646_108256</name>
</gene>
<dbReference type="PANTHER" id="PTHR43005">
    <property type="entry name" value="BLR7065 PROTEIN"/>
    <property type="match status" value="1"/>
</dbReference>
<evidence type="ECO:0000256" key="7">
    <source>
        <dbReference type="RuleBase" id="RU363032"/>
    </source>
</evidence>
<feature type="transmembrane region" description="Helical" evidence="7">
    <location>
        <begin position="278"/>
        <end position="305"/>
    </location>
</feature>
<comment type="subcellular location">
    <subcellularLocation>
        <location evidence="1 7">Cell membrane</location>
        <topology evidence="1 7">Multi-pass membrane protein</topology>
    </subcellularLocation>
</comment>
<feature type="transmembrane region" description="Helical" evidence="7">
    <location>
        <begin position="39"/>
        <end position="59"/>
    </location>
</feature>
<keyword evidence="5 7" id="KW-1133">Transmembrane helix</keyword>
<keyword evidence="10" id="KW-0762">Sugar transport</keyword>